<feature type="transmembrane region" description="Helical" evidence="7">
    <location>
        <begin position="912"/>
        <end position="941"/>
    </location>
</feature>
<organism evidence="9 10">
    <name type="scientific">Spironucleus salmonicida</name>
    <dbReference type="NCBI Taxonomy" id="348837"/>
    <lineage>
        <taxon>Eukaryota</taxon>
        <taxon>Metamonada</taxon>
        <taxon>Diplomonadida</taxon>
        <taxon>Hexamitidae</taxon>
        <taxon>Hexamitinae</taxon>
        <taxon>Spironucleus</taxon>
    </lineage>
</organism>
<protein>
    <submittedName>
        <fullName evidence="9">ABC transporter family protein</fullName>
    </submittedName>
</protein>
<dbReference type="GeneID" id="94299821"/>
<evidence type="ECO:0000256" key="4">
    <source>
        <dbReference type="ARBA" id="ARBA00022840"/>
    </source>
</evidence>
<dbReference type="InterPro" id="IPR013525">
    <property type="entry name" value="ABC2_TM"/>
</dbReference>
<feature type="transmembrane region" description="Helical" evidence="7">
    <location>
        <begin position="1326"/>
        <end position="1348"/>
    </location>
</feature>
<dbReference type="Pfam" id="PF12698">
    <property type="entry name" value="ABC2_membrane_3"/>
    <property type="match status" value="1"/>
</dbReference>
<dbReference type="KEGG" id="ssao:94299821"/>
<dbReference type="EMBL" id="AUWU02000006">
    <property type="protein sequence ID" value="KAH0571609.1"/>
    <property type="molecule type" value="Genomic_DNA"/>
</dbReference>
<keyword evidence="2 7" id="KW-0812">Transmembrane</keyword>
<keyword evidence="5 7" id="KW-1133">Transmembrane helix</keyword>
<feature type="transmembrane region" description="Helical" evidence="7">
    <location>
        <begin position="271"/>
        <end position="297"/>
    </location>
</feature>
<accession>A0A9P8RW72</accession>
<dbReference type="OrthoDB" id="8061355at2759"/>
<dbReference type="SUPFAM" id="SSF52540">
    <property type="entry name" value="P-loop containing nucleoside triphosphate hydrolases"/>
    <property type="match status" value="2"/>
</dbReference>
<evidence type="ECO:0000313" key="10">
    <source>
        <dbReference type="Proteomes" id="UP000018208"/>
    </source>
</evidence>
<dbReference type="GO" id="GO:0005524">
    <property type="term" value="F:ATP binding"/>
    <property type="evidence" value="ECO:0007669"/>
    <property type="project" value="UniProtKB-KW"/>
</dbReference>
<feature type="transmembrane region" description="Helical" evidence="7">
    <location>
        <begin position="1219"/>
        <end position="1243"/>
    </location>
</feature>
<feature type="transmembrane region" description="Helical" evidence="7">
    <location>
        <begin position="341"/>
        <end position="363"/>
    </location>
</feature>
<comment type="caution">
    <text evidence="9">The sequence shown here is derived from an EMBL/GenBank/DDBJ whole genome shotgun (WGS) entry which is preliminary data.</text>
</comment>
<dbReference type="RefSeq" id="XP_067762382.1">
    <property type="nucleotide sequence ID" value="XM_067909626.1"/>
</dbReference>
<dbReference type="GO" id="GO:0016887">
    <property type="term" value="F:ATP hydrolysis activity"/>
    <property type="evidence" value="ECO:0007669"/>
    <property type="project" value="InterPro"/>
</dbReference>
<reference evidence="9 10" key="1">
    <citation type="journal article" date="2014" name="PLoS Genet.">
        <title>The Genome of Spironucleus salmonicida Highlights a Fish Pathogen Adapted to Fluctuating Environments.</title>
        <authorList>
            <person name="Xu F."/>
            <person name="Jerlstrom-Hultqvist J."/>
            <person name="Einarsson E."/>
            <person name="Astvaldsson A."/>
            <person name="Svard S.G."/>
            <person name="Andersson J.O."/>
        </authorList>
    </citation>
    <scope>NUCLEOTIDE SEQUENCE [LARGE SCALE GENOMIC DNA]</scope>
    <source>
        <strain evidence="9 10">ATCC 50377</strain>
    </source>
</reference>
<dbReference type="PROSITE" id="PS50893">
    <property type="entry name" value="ABC_TRANSPORTER_2"/>
    <property type="match status" value="1"/>
</dbReference>
<evidence type="ECO:0000256" key="5">
    <source>
        <dbReference type="ARBA" id="ARBA00022989"/>
    </source>
</evidence>
<keyword evidence="10" id="KW-1185">Reference proteome</keyword>
<dbReference type="GO" id="GO:0140359">
    <property type="term" value="F:ABC-type transporter activity"/>
    <property type="evidence" value="ECO:0007669"/>
    <property type="project" value="InterPro"/>
</dbReference>
<feature type="transmembrane region" description="Helical" evidence="7">
    <location>
        <begin position="375"/>
        <end position="393"/>
    </location>
</feature>
<feature type="transmembrane region" description="Helical" evidence="7">
    <location>
        <begin position="229"/>
        <end position="251"/>
    </location>
</feature>
<dbReference type="SMART" id="SM00382">
    <property type="entry name" value="AAA"/>
    <property type="match status" value="2"/>
</dbReference>
<evidence type="ECO:0000256" key="3">
    <source>
        <dbReference type="ARBA" id="ARBA00022741"/>
    </source>
</evidence>
<dbReference type="GO" id="GO:0016020">
    <property type="term" value="C:membrane"/>
    <property type="evidence" value="ECO:0007669"/>
    <property type="project" value="UniProtKB-SubCell"/>
</dbReference>
<evidence type="ECO:0000313" key="9">
    <source>
        <dbReference type="EMBL" id="KAH0571609.1"/>
    </source>
</evidence>
<dbReference type="InterPro" id="IPR003593">
    <property type="entry name" value="AAA+_ATPase"/>
</dbReference>
<feature type="domain" description="ABC transporter" evidence="8">
    <location>
        <begin position="544"/>
        <end position="792"/>
    </location>
</feature>
<keyword evidence="4" id="KW-0067">ATP-binding</keyword>
<name>A0A9P8RW72_9EUKA</name>
<feature type="transmembrane region" description="Helical" evidence="7">
    <location>
        <begin position="1297"/>
        <end position="1320"/>
    </location>
</feature>
<feature type="transmembrane region" description="Helical" evidence="7">
    <location>
        <begin position="24"/>
        <end position="44"/>
    </location>
</feature>
<evidence type="ECO:0000256" key="2">
    <source>
        <dbReference type="ARBA" id="ARBA00022692"/>
    </source>
</evidence>
<evidence type="ECO:0000259" key="8">
    <source>
        <dbReference type="PROSITE" id="PS50893"/>
    </source>
</evidence>
<keyword evidence="6 7" id="KW-0472">Membrane</keyword>
<dbReference type="Proteomes" id="UP000018208">
    <property type="component" value="Unassembled WGS sequence"/>
</dbReference>
<dbReference type="InterPro" id="IPR017871">
    <property type="entry name" value="ABC_transporter-like_CS"/>
</dbReference>
<evidence type="ECO:0000256" key="1">
    <source>
        <dbReference type="ARBA" id="ARBA00004141"/>
    </source>
</evidence>
<evidence type="ECO:0000256" key="7">
    <source>
        <dbReference type="SAM" id="Phobius"/>
    </source>
</evidence>
<feature type="transmembrane region" description="Helical" evidence="7">
    <location>
        <begin position="1263"/>
        <end position="1285"/>
    </location>
</feature>
<proteinExistence type="predicted"/>
<sequence length="1618" mass="181472">MLPIVKQQFKSLLWLKLKFVKKHYVLLIIRLLLPLLLGIMITVFPKILYSFQMPKLIQQQVQNFTINRCYVIDSEDGPYGYGAIHNEHTQQCTTLAIFPQNKLTQKLQDIIIVQNNLSKKDIRFFDNEQQYLEYLETHQQFIDFAIHVESNHNFTIYYNHSKIEPDMYKLYGNDDFGQKIQGQFSSMVLTIQFQVQNALNIINNIQQNLTIGQIPPGLNTMDVRIPSEFVSMLLIIFILIIQLVFVSYDLILDKQQRSLSLLRLLGMVDSIYLMTNFIWEIGIFIIEIILFVFTIFIHNNSSYFYYIDCVLLFTMLLITGIATTAFAFFVSSICSTIKAGIFISIGYSSLQICAFIIFIIMNSAHIFDSSFLSKWIAYFLLFLFPLLPIQVIFQQAFKIINPEIQLDEQLKIQIIIGNKLKMQSAFSEKLSYSCLVQTQNGCQFSQPTIVFTLSILIIQSFVFLFLAWSFYEYIEDNYSTMRTMKQIYQQKGQLSNATNSSMQRQRCNQQQYENIIDQNQQADENSKILIADSVLGRNNQHIVLQTHSLKKTFAQFQAVKSLSMIIQRGQLISLLGQNGSGKTTFINMIIGALRPDKSITELNQGYVNGFDIRSQIQQIRQQIGVCPQFSTLFDYLSPLQHLLLAQFLRNVSYTSAVKNAEEMLHAVQLFDRRHDSVDSLSGGMRRRVSIATAMVNDNSLIILDEPTGSLDPQCKRIIWDAIKYVKNGRKIYDGKSFIPGKIPGILLTSHDMTETEILADQIVVMEKGLVRAVGDPLQLKKNYNSGKYIVMSIKDKVSFMAVLKLLQKQITDSGIFLMEITAHIATIEITPQAELFMGQILSFLDDNVENSIILNYTVFDGSLEQVFLNLTRYNTVPQELESPFAHNIGKKQKFVPFFNKLFNSDRASLSALMGYIILPIILMIICLLVADVFIPWLISMVNLTLADVKRKVLPGCQLCKLIYSPDKCSGYDLSGNMRLCQLINKVNGVTITLPDKYLGGFQTHSIASSMYNASSTLFVTGTGSILFSNKTMEFDYPCIINGDVHPKCLPDVLAAYSAEQAVIPFSFVQKQIGTKYIIFPDLNIVYYRSSTYLDLIADVKNIQLSGGLKGNLTRQEMFNIIPIAIINLEDSVPTAIFSYFPFDYPRGGYKNLGIVVNNSTISLPPQPLESSLIGLFPDTIVVSPFSDLIARLGKYQVKVKALPFQYTVLIAQAEERAKVLISLFFLLLACSTVSPILAFNPILDREKGIIKLLNQLRVNPCCYWVATFIYQLLVSTLVHVAIYVFAAVFQLSVLRRVSFAIAVLLLATSVLCQVACAALLSVFRNASVGLLFGFVLVLVQALASLAFGHYENYRLRAWEFLTPQLALNSLFLLAGSSGKIGPVEVRLIVGCLVESACILVATVLMHLAGYLSYQSRAAQMYESGNCVRPVASQIPVLGLPGRVADALTQSAHDRAVRNDDMDCDVQLERERVAGGCPVQAITAVNVQKHYGPQIAVRDVTLSACNEIFGLLGSSGAGKSTLVEMMAGISRPSQGAVSVGLVPIAHAAQAMGLCLQDDVYLPSLTVLQHLEFFARIKGVDPHEASRIGECLGLGEKLSCRVGQLSGGMRRRMNLAIGMM</sequence>
<evidence type="ECO:0000256" key="6">
    <source>
        <dbReference type="ARBA" id="ARBA00023136"/>
    </source>
</evidence>
<dbReference type="GO" id="GO:0005319">
    <property type="term" value="F:lipid transporter activity"/>
    <property type="evidence" value="ECO:0007669"/>
    <property type="project" value="TreeGrafter"/>
</dbReference>
<feature type="transmembrane region" description="Helical" evidence="7">
    <location>
        <begin position="303"/>
        <end position="329"/>
    </location>
</feature>
<dbReference type="InterPro" id="IPR003439">
    <property type="entry name" value="ABC_transporter-like_ATP-bd"/>
</dbReference>
<dbReference type="InterPro" id="IPR026082">
    <property type="entry name" value="ABCA"/>
</dbReference>
<gene>
    <name evidence="9" type="ORF">SS50377_25798</name>
</gene>
<keyword evidence="3" id="KW-0547">Nucleotide-binding</keyword>
<feature type="transmembrane region" description="Helical" evidence="7">
    <location>
        <begin position="1387"/>
        <end position="1411"/>
    </location>
</feature>
<dbReference type="Gene3D" id="3.40.50.300">
    <property type="entry name" value="P-loop containing nucleotide triphosphate hydrolases"/>
    <property type="match status" value="2"/>
</dbReference>
<dbReference type="PANTHER" id="PTHR19229">
    <property type="entry name" value="ATP-BINDING CASSETTE TRANSPORTER SUBFAMILY A ABCA"/>
    <property type="match status" value="1"/>
</dbReference>
<dbReference type="PROSITE" id="PS00211">
    <property type="entry name" value="ABC_TRANSPORTER_1"/>
    <property type="match status" value="1"/>
</dbReference>
<dbReference type="PANTHER" id="PTHR19229:SF265">
    <property type="match status" value="1"/>
</dbReference>
<dbReference type="InterPro" id="IPR027417">
    <property type="entry name" value="P-loop_NTPase"/>
</dbReference>
<dbReference type="Pfam" id="PF00005">
    <property type="entry name" value="ABC_tran"/>
    <property type="match status" value="2"/>
</dbReference>
<feature type="transmembrane region" description="Helical" evidence="7">
    <location>
        <begin position="449"/>
        <end position="471"/>
    </location>
</feature>
<comment type="subcellular location">
    <subcellularLocation>
        <location evidence="1">Membrane</location>
        <topology evidence="1">Multi-pass membrane protein</topology>
    </subcellularLocation>
</comment>